<dbReference type="Pfam" id="PF00583">
    <property type="entry name" value="Acetyltransf_1"/>
    <property type="match status" value="1"/>
</dbReference>
<dbReference type="Gene3D" id="3.40.630.30">
    <property type="match status" value="1"/>
</dbReference>
<dbReference type="Proteomes" id="UP001230289">
    <property type="component" value="Unassembled WGS sequence"/>
</dbReference>
<protein>
    <submittedName>
        <fullName evidence="4">GNAT family N-acetyltransferase</fullName>
    </submittedName>
</protein>
<keyword evidence="2" id="KW-0012">Acyltransferase</keyword>
<dbReference type="InterPro" id="IPR000182">
    <property type="entry name" value="GNAT_dom"/>
</dbReference>
<evidence type="ECO:0000313" key="5">
    <source>
        <dbReference type="Proteomes" id="UP001230289"/>
    </source>
</evidence>
<dbReference type="PROSITE" id="PS51186">
    <property type="entry name" value="GNAT"/>
    <property type="match status" value="1"/>
</dbReference>
<dbReference type="CDD" id="cd04301">
    <property type="entry name" value="NAT_SF"/>
    <property type="match status" value="1"/>
</dbReference>
<gene>
    <name evidence="4" type="ORF">RBR11_01010</name>
</gene>
<evidence type="ECO:0000313" key="4">
    <source>
        <dbReference type="EMBL" id="MDQ4212492.1"/>
    </source>
</evidence>
<keyword evidence="1" id="KW-0808">Transferase</keyword>
<proteinExistence type="predicted"/>
<dbReference type="SUPFAM" id="SSF55729">
    <property type="entry name" value="Acyl-CoA N-acyltransferases (Nat)"/>
    <property type="match status" value="1"/>
</dbReference>
<feature type="domain" description="N-acetyltransferase" evidence="3">
    <location>
        <begin position="2"/>
        <end position="148"/>
    </location>
</feature>
<evidence type="ECO:0000256" key="1">
    <source>
        <dbReference type="ARBA" id="ARBA00022679"/>
    </source>
</evidence>
<sequence>MTTITALTADDRADWLTLWAGYLEFYESVIAPEVTETTFARFLNPAEPMHGAIARDDAGRAVGIVHWLEHRATWAIGPYTYLEDLFVAADVRGGGVGRALIAHVTDAARAAGSAKVYWLTAESNGTARTLYDRVADRSGFIHYQIGLD</sequence>
<keyword evidence="5" id="KW-1185">Reference proteome</keyword>
<name>A0ABU0XBK0_9MICO</name>
<comment type="caution">
    <text evidence="4">The sequence shown here is derived from an EMBL/GenBank/DDBJ whole genome shotgun (WGS) entry which is preliminary data.</text>
</comment>
<accession>A0ABU0XBK0</accession>
<organism evidence="4 5">
    <name type="scientific">Microbacterium capsulatum</name>
    <dbReference type="NCBI Taxonomy" id="3041921"/>
    <lineage>
        <taxon>Bacteria</taxon>
        <taxon>Bacillati</taxon>
        <taxon>Actinomycetota</taxon>
        <taxon>Actinomycetes</taxon>
        <taxon>Micrococcales</taxon>
        <taxon>Microbacteriaceae</taxon>
        <taxon>Microbacterium</taxon>
    </lineage>
</organism>
<dbReference type="RefSeq" id="WP_308487429.1">
    <property type="nucleotide sequence ID" value="NZ_JAVFCB010000001.1"/>
</dbReference>
<dbReference type="InterPro" id="IPR051016">
    <property type="entry name" value="Diverse_Substrate_AcTransf"/>
</dbReference>
<evidence type="ECO:0000256" key="2">
    <source>
        <dbReference type="ARBA" id="ARBA00023315"/>
    </source>
</evidence>
<reference evidence="4 5" key="1">
    <citation type="submission" date="2023-08" db="EMBL/GenBank/DDBJ databases">
        <title>Microbacterium sp. nov., isolated from a waste landfill.</title>
        <authorList>
            <person name="Wen W."/>
        </authorList>
    </citation>
    <scope>NUCLEOTIDE SEQUENCE [LARGE SCALE GENOMIC DNA]</scope>
    <source>
        <strain evidence="4 5">ASV81</strain>
    </source>
</reference>
<dbReference type="PANTHER" id="PTHR10545:SF42">
    <property type="entry name" value="ACETYLTRANSFERASE"/>
    <property type="match status" value="1"/>
</dbReference>
<dbReference type="EMBL" id="JAVFCB010000001">
    <property type="protein sequence ID" value="MDQ4212492.1"/>
    <property type="molecule type" value="Genomic_DNA"/>
</dbReference>
<evidence type="ECO:0000259" key="3">
    <source>
        <dbReference type="PROSITE" id="PS51186"/>
    </source>
</evidence>
<dbReference type="PANTHER" id="PTHR10545">
    <property type="entry name" value="DIAMINE N-ACETYLTRANSFERASE"/>
    <property type="match status" value="1"/>
</dbReference>
<dbReference type="InterPro" id="IPR016181">
    <property type="entry name" value="Acyl_CoA_acyltransferase"/>
</dbReference>